<comment type="caution">
    <text evidence="1">The sequence shown here is derived from an EMBL/GenBank/DDBJ whole genome shotgun (WGS) entry which is preliminary data.</text>
</comment>
<evidence type="ECO:0000313" key="1">
    <source>
        <dbReference type="EMBL" id="CAG5124084.1"/>
    </source>
</evidence>
<dbReference type="AlphaFoldDB" id="A0A8S3Z3R7"/>
<dbReference type="GO" id="GO:0030159">
    <property type="term" value="F:signaling receptor complex adaptor activity"/>
    <property type="evidence" value="ECO:0007669"/>
    <property type="project" value="TreeGrafter"/>
</dbReference>
<dbReference type="PANTHER" id="PTHR13886">
    <property type="entry name" value="JNK/SAPK-ASSOCIATED PROTEIN"/>
    <property type="match status" value="1"/>
</dbReference>
<reference evidence="1" key="1">
    <citation type="submission" date="2021-04" db="EMBL/GenBank/DDBJ databases">
        <authorList>
            <consortium name="Molecular Ecology Group"/>
        </authorList>
    </citation>
    <scope>NUCLEOTIDE SEQUENCE</scope>
</reference>
<dbReference type="GO" id="GO:0008432">
    <property type="term" value="F:JUN kinase binding"/>
    <property type="evidence" value="ECO:0007669"/>
    <property type="project" value="TreeGrafter"/>
</dbReference>
<feature type="non-terminal residue" evidence="1">
    <location>
        <position position="236"/>
    </location>
</feature>
<dbReference type="OrthoDB" id="10256043at2759"/>
<feature type="non-terminal residue" evidence="1">
    <location>
        <position position="1"/>
    </location>
</feature>
<keyword evidence="2" id="KW-1185">Reference proteome</keyword>
<gene>
    <name evidence="1" type="ORF">CUNI_LOCUS9642</name>
</gene>
<organism evidence="1 2">
    <name type="scientific">Candidula unifasciata</name>
    <dbReference type="NCBI Taxonomy" id="100452"/>
    <lineage>
        <taxon>Eukaryota</taxon>
        <taxon>Metazoa</taxon>
        <taxon>Spiralia</taxon>
        <taxon>Lophotrochozoa</taxon>
        <taxon>Mollusca</taxon>
        <taxon>Gastropoda</taxon>
        <taxon>Heterobranchia</taxon>
        <taxon>Euthyneura</taxon>
        <taxon>Panpulmonata</taxon>
        <taxon>Eupulmonata</taxon>
        <taxon>Stylommatophora</taxon>
        <taxon>Helicina</taxon>
        <taxon>Helicoidea</taxon>
        <taxon>Geomitridae</taxon>
        <taxon>Candidula</taxon>
    </lineage>
</organism>
<dbReference type="GO" id="GO:0016192">
    <property type="term" value="P:vesicle-mediated transport"/>
    <property type="evidence" value="ECO:0007669"/>
    <property type="project" value="TreeGrafter"/>
</dbReference>
<dbReference type="Proteomes" id="UP000678393">
    <property type="component" value="Unassembled WGS sequence"/>
</dbReference>
<dbReference type="InterPro" id="IPR036322">
    <property type="entry name" value="WD40_repeat_dom_sf"/>
</dbReference>
<accession>A0A8S3Z3R7</accession>
<protein>
    <submittedName>
        <fullName evidence="1">Uncharacterized protein</fullName>
    </submittedName>
</protein>
<dbReference type="SUPFAM" id="SSF50978">
    <property type="entry name" value="WD40 repeat-like"/>
    <property type="match status" value="1"/>
</dbReference>
<evidence type="ECO:0000313" key="2">
    <source>
        <dbReference type="Proteomes" id="UP000678393"/>
    </source>
</evidence>
<dbReference type="GO" id="GO:0019894">
    <property type="term" value="F:kinesin binding"/>
    <property type="evidence" value="ECO:0007669"/>
    <property type="project" value="TreeGrafter"/>
</dbReference>
<sequence length="236" mass="26059">HVKGRVLASMSDGTVAIFHRAADGQWDLVNFHLIVLGQPKQSIRCMTVVGGRRVWCGYKNKIHIVCPLSMMIQKTFDAHPRKESLVRQMCWLGNGVWVSIRLDSTLRLYHAYTQQHLQDVDVEPYVSKMLGSGKLGFSFVRVTAMLISCSRLWVGTANGVIMSIPLTENNKQPMIATSTSMDGPSGSRPGGVVRVYSDSSIESSASNTLIPYCSMAQAQLSFHGHKDAVKFFVSVP</sequence>
<dbReference type="GO" id="GO:0005737">
    <property type="term" value="C:cytoplasm"/>
    <property type="evidence" value="ECO:0007669"/>
    <property type="project" value="TreeGrafter"/>
</dbReference>
<dbReference type="InterPro" id="IPR015943">
    <property type="entry name" value="WD40/YVTN_repeat-like_dom_sf"/>
</dbReference>
<dbReference type="Pfam" id="PF19056">
    <property type="entry name" value="WD40_2"/>
    <property type="match status" value="1"/>
</dbReference>
<dbReference type="Gene3D" id="2.130.10.10">
    <property type="entry name" value="YVTN repeat-like/Quinoprotein amine dehydrogenase"/>
    <property type="match status" value="1"/>
</dbReference>
<dbReference type="InterPro" id="IPR039911">
    <property type="entry name" value="JIP3/JIP4"/>
</dbReference>
<proteinExistence type="predicted"/>
<dbReference type="GO" id="GO:0005078">
    <property type="term" value="F:MAP-kinase scaffold activity"/>
    <property type="evidence" value="ECO:0007669"/>
    <property type="project" value="InterPro"/>
</dbReference>
<name>A0A8S3Z3R7_9EUPU</name>
<dbReference type="EMBL" id="CAJHNH020001691">
    <property type="protein sequence ID" value="CAG5124084.1"/>
    <property type="molecule type" value="Genomic_DNA"/>
</dbReference>
<dbReference type="PANTHER" id="PTHR13886:SF4">
    <property type="entry name" value="JNK-INTERACTING PROTEIN 3"/>
    <property type="match status" value="1"/>
</dbReference>